<evidence type="ECO:0000256" key="2">
    <source>
        <dbReference type="SAM" id="SignalP"/>
    </source>
</evidence>
<evidence type="ECO:0000313" key="4">
    <source>
        <dbReference type="Proteomes" id="UP000234585"/>
    </source>
</evidence>
<dbReference type="RefSeq" id="XP_024672780.1">
    <property type="nucleotide sequence ID" value="XM_024812281.1"/>
</dbReference>
<accession>A0A2I2FDR6</accession>
<proteinExistence type="predicted"/>
<gene>
    <name evidence="3" type="ORF">BDW47DRAFT_104254</name>
</gene>
<dbReference type="Proteomes" id="UP000234585">
    <property type="component" value="Unassembled WGS sequence"/>
</dbReference>
<evidence type="ECO:0000313" key="3">
    <source>
        <dbReference type="EMBL" id="PLB38768.1"/>
    </source>
</evidence>
<name>A0A2I2FDR6_ASPCN</name>
<keyword evidence="1" id="KW-0472">Membrane</keyword>
<keyword evidence="2" id="KW-0732">Signal</keyword>
<feature type="transmembrane region" description="Helical" evidence="1">
    <location>
        <begin position="115"/>
        <end position="144"/>
    </location>
</feature>
<keyword evidence="1" id="KW-0812">Transmembrane</keyword>
<evidence type="ECO:0000256" key="1">
    <source>
        <dbReference type="SAM" id="Phobius"/>
    </source>
</evidence>
<organism evidence="3 4">
    <name type="scientific">Aspergillus candidus</name>
    <dbReference type="NCBI Taxonomy" id="41067"/>
    <lineage>
        <taxon>Eukaryota</taxon>
        <taxon>Fungi</taxon>
        <taxon>Dikarya</taxon>
        <taxon>Ascomycota</taxon>
        <taxon>Pezizomycotina</taxon>
        <taxon>Eurotiomycetes</taxon>
        <taxon>Eurotiomycetidae</taxon>
        <taxon>Eurotiales</taxon>
        <taxon>Aspergillaceae</taxon>
        <taxon>Aspergillus</taxon>
        <taxon>Aspergillus subgen. Circumdati</taxon>
    </lineage>
</organism>
<dbReference type="GeneID" id="36519441"/>
<keyword evidence="1" id="KW-1133">Transmembrane helix</keyword>
<feature type="chain" id="PRO_5014195006" evidence="2">
    <location>
        <begin position="19"/>
        <end position="146"/>
    </location>
</feature>
<sequence>MFISESLGFALSFISCLACPVGVSSSLYVSCCPLASSLTSSNTSQPAIPILPLHPSPHTTCGPRASSSHRETIFLLAGCSFHSLVCPCRRGREGKDLGYEDRSFLESGFNRRGRIVLLFLSCFLFFSFQLHATPLFIFSFFLLLSV</sequence>
<feature type="signal peptide" evidence="2">
    <location>
        <begin position="1"/>
        <end position="18"/>
    </location>
</feature>
<dbReference type="AlphaFoldDB" id="A0A2I2FDR6"/>
<keyword evidence="4" id="KW-1185">Reference proteome</keyword>
<protein>
    <submittedName>
        <fullName evidence="3">Uncharacterized protein</fullName>
    </submittedName>
</protein>
<reference evidence="3 4" key="1">
    <citation type="submission" date="2017-12" db="EMBL/GenBank/DDBJ databases">
        <authorList>
            <consortium name="DOE Joint Genome Institute"/>
            <person name="Haridas S."/>
            <person name="Kjaerbolling I."/>
            <person name="Vesth T.C."/>
            <person name="Frisvad J.C."/>
            <person name="Nybo J.L."/>
            <person name="Theobald S."/>
            <person name="Kuo A."/>
            <person name="Bowyer P."/>
            <person name="Matsuda Y."/>
            <person name="Mondo S."/>
            <person name="Lyhne E.K."/>
            <person name="Kogle M.E."/>
            <person name="Clum A."/>
            <person name="Lipzen A."/>
            <person name="Salamov A."/>
            <person name="Ngan C.Y."/>
            <person name="Daum C."/>
            <person name="Chiniquy J."/>
            <person name="Barry K."/>
            <person name="LaButti K."/>
            <person name="Simmons B.A."/>
            <person name="Magnuson J.K."/>
            <person name="Mortensen U.H."/>
            <person name="Larsen T.O."/>
            <person name="Grigoriev I.V."/>
            <person name="Baker S.E."/>
            <person name="Andersen M.R."/>
            <person name="Nordberg H.P."/>
            <person name="Cantor M.N."/>
            <person name="Hua S.X."/>
        </authorList>
    </citation>
    <scope>NUCLEOTIDE SEQUENCE [LARGE SCALE GENOMIC DNA]</scope>
    <source>
        <strain evidence="3 4">CBS 102.13</strain>
    </source>
</reference>
<dbReference type="EMBL" id="KZ559133">
    <property type="protein sequence ID" value="PLB38768.1"/>
    <property type="molecule type" value="Genomic_DNA"/>
</dbReference>